<accession>A0A6N6WPI2</accession>
<feature type="non-terminal residue" evidence="1">
    <location>
        <position position="39"/>
    </location>
</feature>
<evidence type="ECO:0000313" key="1">
    <source>
        <dbReference type="EMBL" id="KAE9722326.1"/>
    </source>
</evidence>
<sequence length="39" mass="4876">MQFVMRLAREFRRADWRRMLSEMSATELGEWGDYFRMQS</sequence>
<comment type="caution">
    <text evidence="1">The sequence shown here is derived from an EMBL/GenBank/DDBJ whole genome shotgun (WGS) entry which is preliminary data.</text>
</comment>
<dbReference type="AlphaFoldDB" id="A0A6N6WPI2"/>
<dbReference type="Proteomes" id="UP000437875">
    <property type="component" value="Unassembled WGS sequence"/>
</dbReference>
<organism evidence="1 2">
    <name type="scientific">Escherichia coli</name>
    <dbReference type="NCBI Taxonomy" id="562"/>
    <lineage>
        <taxon>Bacteria</taxon>
        <taxon>Pseudomonadati</taxon>
        <taxon>Pseudomonadota</taxon>
        <taxon>Gammaproteobacteria</taxon>
        <taxon>Enterobacterales</taxon>
        <taxon>Enterobacteriaceae</taxon>
        <taxon>Escherichia</taxon>
    </lineage>
</organism>
<gene>
    <name evidence="1" type="ORF">GP711_26965</name>
</gene>
<name>A0A6N6WPI2_ECOLX</name>
<evidence type="ECO:0000313" key="2">
    <source>
        <dbReference type="Proteomes" id="UP000437875"/>
    </source>
</evidence>
<dbReference type="RefSeq" id="WP_001734027.1">
    <property type="nucleotide sequence ID" value="NZ_JANHJU010000153.1"/>
</dbReference>
<reference evidence="1 2" key="1">
    <citation type="submission" date="2019-10" db="EMBL/GenBank/DDBJ databases">
        <title>Antimicrobial-resistant enteric bacteria are widely distributed amongst people, animals and the environment in northern Tanzania.</title>
        <authorList>
            <person name="Subbiah M."/>
            <person name="Call D.R."/>
        </authorList>
    </citation>
    <scope>NUCLEOTIDE SEQUENCE [LARGE SCALE GENOMIC DNA]</scope>
    <source>
        <strain evidence="1 2">TzEc067</strain>
    </source>
</reference>
<protein>
    <submittedName>
        <fullName evidence="1">Phage tail assembly protein T</fullName>
    </submittedName>
</protein>
<proteinExistence type="predicted"/>
<dbReference type="EMBL" id="WSGM01000388">
    <property type="protein sequence ID" value="KAE9722326.1"/>
    <property type="molecule type" value="Genomic_DNA"/>
</dbReference>